<dbReference type="PANTHER" id="PTHR43252">
    <property type="entry name" value="TRANSCRIPTIONAL REGULATOR YQJI"/>
    <property type="match status" value="1"/>
</dbReference>
<gene>
    <name evidence="3" type="ORF">ESP70_007195</name>
</gene>
<organism evidence="3 4">
    <name type="scientific">Aeromicrobium ginsengisoli</name>
    <dbReference type="NCBI Taxonomy" id="363867"/>
    <lineage>
        <taxon>Bacteria</taxon>
        <taxon>Bacillati</taxon>
        <taxon>Actinomycetota</taxon>
        <taxon>Actinomycetes</taxon>
        <taxon>Propionibacteriales</taxon>
        <taxon>Nocardioidaceae</taxon>
        <taxon>Aeromicrobium</taxon>
    </lineage>
</organism>
<evidence type="ECO:0000313" key="4">
    <source>
        <dbReference type="Proteomes" id="UP000380867"/>
    </source>
</evidence>
<dbReference type="Gene3D" id="1.10.10.10">
    <property type="entry name" value="Winged helix-like DNA-binding domain superfamily/Winged helix DNA-binding domain"/>
    <property type="match status" value="1"/>
</dbReference>
<dbReference type="InterPro" id="IPR036390">
    <property type="entry name" value="WH_DNA-bd_sf"/>
</dbReference>
<dbReference type="AlphaFoldDB" id="A0A5M4FE80"/>
<evidence type="ECO:0000313" key="3">
    <source>
        <dbReference type="EMBL" id="KAA1397183.1"/>
    </source>
</evidence>
<dbReference type="SUPFAM" id="SSF46785">
    <property type="entry name" value="Winged helix' DNA-binding domain"/>
    <property type="match status" value="1"/>
</dbReference>
<sequence length="189" mass="20963">MTIRNSLMALLMEGPRHGYQLRAEFEARTGGTWPLNVGQVYTTLQRLERDGLVEGAGEADAEGRIAYVLTTAGRAQAADWFTTPVDKTSDPRDELSIKLALGVGMKGVDIAALVQTQRAATLRQLQDYTRLKRQADEAHDLAWELVLERLIFSAESQVRWLDHVESRVSRALRAEPASATATDADRVRS</sequence>
<reference evidence="3" key="1">
    <citation type="submission" date="2019-09" db="EMBL/GenBank/DDBJ databases">
        <authorList>
            <person name="Li J."/>
        </authorList>
    </citation>
    <scope>NUCLEOTIDE SEQUENCE [LARGE SCALE GENOMIC DNA]</scope>
    <source>
        <strain evidence="3">JCM 14732</strain>
    </source>
</reference>
<dbReference type="InterPro" id="IPR018309">
    <property type="entry name" value="Tscrpt_reg_PadR_C"/>
</dbReference>
<dbReference type="InterPro" id="IPR005149">
    <property type="entry name" value="Tscrpt_reg_PadR_N"/>
</dbReference>
<dbReference type="InterPro" id="IPR036388">
    <property type="entry name" value="WH-like_DNA-bd_sf"/>
</dbReference>
<accession>A0A5M4FE80</accession>
<protein>
    <submittedName>
        <fullName evidence="3">PadR family transcriptional regulator</fullName>
    </submittedName>
</protein>
<name>A0A5M4FE80_9ACTN</name>
<evidence type="ECO:0000259" key="2">
    <source>
        <dbReference type="Pfam" id="PF10400"/>
    </source>
</evidence>
<dbReference type="RefSeq" id="WP_149688670.1">
    <property type="nucleotide sequence ID" value="NZ_SDPQ02000002.1"/>
</dbReference>
<dbReference type="OrthoDB" id="3186544at2"/>
<comment type="caution">
    <text evidence="3">The sequence shown here is derived from an EMBL/GenBank/DDBJ whole genome shotgun (WGS) entry which is preliminary data.</text>
</comment>
<dbReference type="Pfam" id="PF03551">
    <property type="entry name" value="PadR"/>
    <property type="match status" value="1"/>
</dbReference>
<dbReference type="PANTHER" id="PTHR43252:SF6">
    <property type="entry name" value="NEGATIVE TRANSCRIPTION REGULATOR PADR"/>
    <property type="match status" value="1"/>
</dbReference>
<feature type="domain" description="Transcription regulator PadR N-terminal" evidence="1">
    <location>
        <begin position="8"/>
        <end position="78"/>
    </location>
</feature>
<proteinExistence type="predicted"/>
<dbReference type="Proteomes" id="UP000380867">
    <property type="component" value="Unassembled WGS sequence"/>
</dbReference>
<keyword evidence="4" id="KW-1185">Reference proteome</keyword>
<dbReference type="Pfam" id="PF10400">
    <property type="entry name" value="Vir_act_alpha_C"/>
    <property type="match status" value="1"/>
</dbReference>
<feature type="domain" description="Transcription regulator PadR C-terminal" evidence="2">
    <location>
        <begin position="92"/>
        <end position="166"/>
    </location>
</feature>
<dbReference type="EMBL" id="SDPQ02000002">
    <property type="protein sequence ID" value="KAA1397183.1"/>
    <property type="molecule type" value="Genomic_DNA"/>
</dbReference>
<evidence type="ECO:0000259" key="1">
    <source>
        <dbReference type="Pfam" id="PF03551"/>
    </source>
</evidence>